<dbReference type="NCBIfam" id="NF002378">
    <property type="entry name" value="PRK01372.1"/>
    <property type="match status" value="1"/>
</dbReference>
<evidence type="ECO:0000256" key="13">
    <source>
        <dbReference type="ARBA" id="ARBA00047614"/>
    </source>
</evidence>
<dbReference type="Proteomes" id="UP000005297">
    <property type="component" value="Unassembled WGS sequence"/>
</dbReference>
<dbReference type="AlphaFoldDB" id="Q0EYH7"/>
<organism evidence="19 20">
    <name type="scientific">Mariprofundus ferrooxydans PV-1</name>
    <dbReference type="NCBI Taxonomy" id="314345"/>
    <lineage>
        <taxon>Bacteria</taxon>
        <taxon>Pseudomonadati</taxon>
        <taxon>Pseudomonadota</taxon>
        <taxon>Candidatius Mariprofundia</taxon>
        <taxon>Mariprofundales</taxon>
        <taxon>Mariprofundaceae</taxon>
        <taxon>Mariprofundus</taxon>
    </lineage>
</organism>
<feature type="binding site" evidence="16">
    <location>
        <position position="249"/>
    </location>
    <ligand>
        <name>Mg(2+)</name>
        <dbReference type="ChEBI" id="CHEBI:18420"/>
        <label>1</label>
    </ligand>
</feature>
<dbReference type="PANTHER" id="PTHR23132:SF23">
    <property type="entry name" value="D-ALANINE--D-ALANINE LIGASE B"/>
    <property type="match status" value="1"/>
</dbReference>
<evidence type="ECO:0000256" key="9">
    <source>
        <dbReference type="ARBA" id="ARBA00022840"/>
    </source>
</evidence>
<evidence type="ECO:0000256" key="12">
    <source>
        <dbReference type="ARBA" id="ARBA00023316"/>
    </source>
</evidence>
<dbReference type="GO" id="GO:0008716">
    <property type="term" value="F:D-alanine-D-alanine ligase activity"/>
    <property type="evidence" value="ECO:0007669"/>
    <property type="project" value="UniProtKB-UniRule"/>
</dbReference>
<evidence type="ECO:0000256" key="14">
    <source>
        <dbReference type="HAMAP-Rule" id="MF_00047"/>
    </source>
</evidence>
<evidence type="ECO:0000256" key="6">
    <source>
        <dbReference type="ARBA" id="ARBA00022490"/>
    </source>
</evidence>
<dbReference type="UniPathway" id="UPA00219"/>
<dbReference type="SUPFAM" id="SSF52440">
    <property type="entry name" value="PreATP-grasp domain"/>
    <property type="match status" value="1"/>
</dbReference>
<gene>
    <name evidence="14" type="primary">ddl</name>
    <name evidence="19" type="ORF">SPV1_00385</name>
</gene>
<dbReference type="InterPro" id="IPR011127">
    <property type="entry name" value="Dala_Dala_lig_N"/>
</dbReference>
<dbReference type="Gene3D" id="3.30.470.20">
    <property type="entry name" value="ATP-grasp fold, B domain"/>
    <property type="match status" value="1"/>
</dbReference>
<evidence type="ECO:0000256" key="3">
    <source>
        <dbReference type="ARBA" id="ARBA00004496"/>
    </source>
</evidence>
<dbReference type="PROSITE" id="PS50975">
    <property type="entry name" value="ATP_GRASP"/>
    <property type="match status" value="1"/>
</dbReference>
<dbReference type="eggNOG" id="COG1181">
    <property type="taxonomic scope" value="Bacteria"/>
</dbReference>
<reference evidence="19 20" key="1">
    <citation type="submission" date="2006-09" db="EMBL/GenBank/DDBJ databases">
        <authorList>
            <person name="Emerson D."/>
            <person name="Ferriera S."/>
            <person name="Johnson J."/>
            <person name="Kravitz S."/>
            <person name="Halpern A."/>
            <person name="Remington K."/>
            <person name="Beeson K."/>
            <person name="Tran B."/>
            <person name="Rogers Y.-H."/>
            <person name="Friedman R."/>
            <person name="Venter J.C."/>
        </authorList>
    </citation>
    <scope>NUCLEOTIDE SEQUENCE [LARGE SCALE GENOMIC DNA]</scope>
    <source>
        <strain evidence="19 20">PV-1</strain>
    </source>
</reference>
<comment type="pathway">
    <text evidence="14">Cell wall biogenesis; peptidoglycan biosynthesis.</text>
</comment>
<accession>Q0EYH7</accession>
<evidence type="ECO:0000256" key="1">
    <source>
        <dbReference type="ARBA" id="ARBA00001936"/>
    </source>
</evidence>
<evidence type="ECO:0000256" key="16">
    <source>
        <dbReference type="PIRSR" id="PIRSR039102-3"/>
    </source>
</evidence>
<comment type="similarity">
    <text evidence="4 14">Belongs to the D-alanine--D-alanine ligase family.</text>
</comment>
<evidence type="ECO:0000256" key="7">
    <source>
        <dbReference type="ARBA" id="ARBA00022598"/>
    </source>
</evidence>
<keyword evidence="10 14" id="KW-0133">Cell shape</keyword>
<dbReference type="RefSeq" id="WP_009851844.1">
    <property type="nucleotide sequence ID" value="NZ_DS022296.1"/>
</dbReference>
<dbReference type="PANTHER" id="PTHR23132">
    <property type="entry name" value="D-ALANINE--D-ALANINE LIGASE"/>
    <property type="match status" value="1"/>
</dbReference>
<dbReference type="InParanoid" id="Q0EYH7"/>
<evidence type="ECO:0000256" key="15">
    <source>
        <dbReference type="PIRSR" id="PIRSR039102-1"/>
    </source>
</evidence>
<dbReference type="Gene3D" id="3.40.50.20">
    <property type="match status" value="1"/>
</dbReference>
<comment type="catalytic activity">
    <reaction evidence="13 14">
        <text>2 D-alanine + ATP = D-alanyl-D-alanine + ADP + phosphate + H(+)</text>
        <dbReference type="Rhea" id="RHEA:11224"/>
        <dbReference type="ChEBI" id="CHEBI:15378"/>
        <dbReference type="ChEBI" id="CHEBI:30616"/>
        <dbReference type="ChEBI" id="CHEBI:43474"/>
        <dbReference type="ChEBI" id="CHEBI:57416"/>
        <dbReference type="ChEBI" id="CHEBI:57822"/>
        <dbReference type="ChEBI" id="CHEBI:456216"/>
        <dbReference type="EC" id="6.3.2.4"/>
    </reaction>
</comment>
<sequence length="307" mass="32158">MVVSGINMQRFGRTGVLMGGTSAEREVSLRSGAAVLDALRAAGVDAVGIDLQQNWADQIAKAAIDTAFIALHGTLGEDGCVQGLLEIMGIPYTGSHVMASALCMNKRLCKQVLGQAGLSTPMDIRIEVTGPERYPVFVKPVAEGSSVGLHRISSQQEWQALNIQSPAAWMAEMPVNGVEIAVSVLAGVALMPVEVAPKSGVYDYASKYTVGATEYFCPARLPMETVRYCMDCAEKAVAACGCTGAPRVDMIVGSGGEAVILEINTLPGMTATSLLPKAAAVAGIDFQTLCLRILETASLEYGQGVSK</sequence>
<comment type="cofactor">
    <cofactor evidence="16">
        <name>Mg(2+)</name>
        <dbReference type="ChEBI" id="CHEBI:18420"/>
    </cofactor>
    <cofactor evidence="16">
        <name>Mn(2+)</name>
        <dbReference type="ChEBI" id="CHEBI:29035"/>
    </cofactor>
    <text evidence="16">Binds 2 magnesium or manganese ions per subunit.</text>
</comment>
<dbReference type="HAMAP" id="MF_00047">
    <property type="entry name" value="Dala_Dala_lig"/>
    <property type="match status" value="1"/>
</dbReference>
<dbReference type="Pfam" id="PF07478">
    <property type="entry name" value="Dala_Dala_lig_C"/>
    <property type="match status" value="1"/>
</dbReference>
<dbReference type="PROSITE" id="PS00843">
    <property type="entry name" value="DALA_DALA_LIGASE_1"/>
    <property type="match status" value="1"/>
</dbReference>
<dbReference type="GO" id="GO:0005737">
    <property type="term" value="C:cytoplasm"/>
    <property type="evidence" value="ECO:0007669"/>
    <property type="project" value="UniProtKB-SubCell"/>
</dbReference>
<keyword evidence="20" id="KW-1185">Reference proteome</keyword>
<dbReference type="STRING" id="314344.AL013_07825"/>
<evidence type="ECO:0000256" key="2">
    <source>
        <dbReference type="ARBA" id="ARBA00003921"/>
    </source>
</evidence>
<evidence type="ECO:0000313" key="19">
    <source>
        <dbReference type="EMBL" id="EAU54390.1"/>
    </source>
</evidence>
<dbReference type="SUPFAM" id="SSF56059">
    <property type="entry name" value="Glutathione synthetase ATP-binding domain-like"/>
    <property type="match status" value="1"/>
</dbReference>
<feature type="binding site" evidence="16">
    <location>
        <position position="262"/>
    </location>
    <ligand>
        <name>Mg(2+)</name>
        <dbReference type="ChEBI" id="CHEBI:18420"/>
        <label>2</label>
    </ligand>
</feature>
<evidence type="ECO:0000256" key="8">
    <source>
        <dbReference type="ARBA" id="ARBA00022741"/>
    </source>
</evidence>
<dbReference type="EC" id="6.3.2.4" evidence="5 14"/>
<feature type="active site" evidence="15">
    <location>
        <position position="24"/>
    </location>
</feature>
<protein>
    <recommendedName>
        <fullName evidence="5 14">D-alanine--D-alanine ligase</fullName>
        <ecNumber evidence="5 14">6.3.2.4</ecNumber>
    </recommendedName>
    <alternativeName>
        <fullName evidence="14">D-Ala-D-Ala ligase</fullName>
    </alternativeName>
    <alternativeName>
        <fullName evidence="14">D-alanylalanine synthetase</fullName>
    </alternativeName>
</protein>
<feature type="binding site" evidence="16">
    <location>
        <position position="262"/>
    </location>
    <ligand>
        <name>Mg(2+)</name>
        <dbReference type="ChEBI" id="CHEBI:18420"/>
        <label>1</label>
    </ligand>
</feature>
<dbReference type="GO" id="GO:0005524">
    <property type="term" value="F:ATP binding"/>
    <property type="evidence" value="ECO:0007669"/>
    <property type="project" value="UniProtKB-UniRule"/>
</dbReference>
<keyword evidence="7 14" id="KW-0436">Ligase</keyword>
<keyword evidence="6 14" id="KW-0963">Cytoplasm</keyword>
<dbReference type="InterPro" id="IPR016185">
    <property type="entry name" value="PreATP-grasp_dom_sf"/>
</dbReference>
<feature type="active site" evidence="15">
    <location>
        <position position="145"/>
    </location>
</feature>
<evidence type="ECO:0000256" key="17">
    <source>
        <dbReference type="PROSITE-ProRule" id="PRU00409"/>
    </source>
</evidence>
<comment type="subcellular location">
    <subcellularLocation>
        <location evidence="3 14">Cytoplasm</location>
    </subcellularLocation>
</comment>
<feature type="active site" evidence="15">
    <location>
        <position position="273"/>
    </location>
</feature>
<dbReference type="Gene3D" id="3.30.1490.20">
    <property type="entry name" value="ATP-grasp fold, A domain"/>
    <property type="match status" value="1"/>
</dbReference>
<dbReference type="InterPro" id="IPR011095">
    <property type="entry name" value="Dala_Dala_lig_C"/>
</dbReference>
<evidence type="ECO:0000256" key="11">
    <source>
        <dbReference type="ARBA" id="ARBA00022984"/>
    </source>
</evidence>
<dbReference type="GO" id="GO:0046872">
    <property type="term" value="F:metal ion binding"/>
    <property type="evidence" value="ECO:0007669"/>
    <property type="project" value="UniProtKB-KW"/>
</dbReference>
<dbReference type="InterPro" id="IPR000291">
    <property type="entry name" value="D-Ala_lig_Van_CS"/>
</dbReference>
<evidence type="ECO:0000256" key="5">
    <source>
        <dbReference type="ARBA" id="ARBA00012216"/>
    </source>
</evidence>
<dbReference type="Pfam" id="PF01820">
    <property type="entry name" value="Dala_Dala_lig_N"/>
    <property type="match status" value="1"/>
</dbReference>
<comment type="caution">
    <text evidence="19">The sequence shown here is derived from an EMBL/GenBank/DDBJ whole genome shotgun (WGS) entry which is preliminary data.</text>
</comment>
<keyword evidence="11 14" id="KW-0573">Peptidoglycan synthesis</keyword>
<dbReference type="FunCoup" id="Q0EYH7">
    <property type="interactions" value="290"/>
</dbReference>
<keyword evidence="16" id="KW-0479">Metal-binding</keyword>
<dbReference type="InterPro" id="IPR011761">
    <property type="entry name" value="ATP-grasp"/>
</dbReference>
<feature type="binding site" evidence="16">
    <location>
        <position position="264"/>
    </location>
    <ligand>
        <name>Mg(2+)</name>
        <dbReference type="ChEBI" id="CHEBI:18420"/>
        <label>2</label>
    </ligand>
</feature>
<dbReference type="GO" id="GO:0071555">
    <property type="term" value="P:cell wall organization"/>
    <property type="evidence" value="ECO:0007669"/>
    <property type="project" value="UniProtKB-KW"/>
</dbReference>
<dbReference type="EMBL" id="AATS01000009">
    <property type="protein sequence ID" value="EAU54390.1"/>
    <property type="molecule type" value="Genomic_DNA"/>
</dbReference>
<dbReference type="NCBIfam" id="TIGR01205">
    <property type="entry name" value="D_ala_D_alaTIGR"/>
    <property type="match status" value="1"/>
</dbReference>
<dbReference type="GO" id="GO:0008360">
    <property type="term" value="P:regulation of cell shape"/>
    <property type="evidence" value="ECO:0007669"/>
    <property type="project" value="UniProtKB-KW"/>
</dbReference>
<dbReference type="HOGENOM" id="CLU_039268_1_2_0"/>
<evidence type="ECO:0000313" key="20">
    <source>
        <dbReference type="Proteomes" id="UP000005297"/>
    </source>
</evidence>
<keyword evidence="9 17" id="KW-0067">ATP-binding</keyword>
<dbReference type="InterPro" id="IPR013815">
    <property type="entry name" value="ATP_grasp_subdomain_1"/>
</dbReference>
<comment type="function">
    <text evidence="2 14">Cell wall formation.</text>
</comment>
<name>Q0EYH7_9PROT</name>
<proteinExistence type="inferred from homology"/>
<keyword evidence="8 17" id="KW-0547">Nucleotide-binding</keyword>
<evidence type="ECO:0000259" key="18">
    <source>
        <dbReference type="PROSITE" id="PS50975"/>
    </source>
</evidence>
<evidence type="ECO:0000256" key="10">
    <source>
        <dbReference type="ARBA" id="ARBA00022960"/>
    </source>
</evidence>
<comment type="cofactor">
    <cofactor evidence="1">
        <name>Mn(2+)</name>
        <dbReference type="ChEBI" id="CHEBI:29035"/>
    </cofactor>
</comment>
<feature type="domain" description="ATP-grasp" evidence="18">
    <location>
        <begin position="82"/>
        <end position="295"/>
    </location>
</feature>
<evidence type="ECO:0000256" key="4">
    <source>
        <dbReference type="ARBA" id="ARBA00010871"/>
    </source>
</evidence>
<keyword evidence="12 14" id="KW-0961">Cell wall biogenesis/degradation</keyword>
<keyword evidence="16" id="KW-0464">Manganese</keyword>
<dbReference type="OrthoDB" id="5297614at2"/>
<dbReference type="PIRSF" id="PIRSF039102">
    <property type="entry name" value="Ddl/VanB"/>
    <property type="match status" value="1"/>
</dbReference>
<keyword evidence="16" id="KW-0460">Magnesium</keyword>
<dbReference type="GO" id="GO:0009252">
    <property type="term" value="P:peptidoglycan biosynthetic process"/>
    <property type="evidence" value="ECO:0007669"/>
    <property type="project" value="UniProtKB-UniRule"/>
</dbReference>
<dbReference type="InterPro" id="IPR005905">
    <property type="entry name" value="D_ala_D_ala"/>
</dbReference>